<evidence type="ECO:0000259" key="16">
    <source>
        <dbReference type="Pfam" id="PF00275"/>
    </source>
</evidence>
<protein>
    <recommendedName>
        <fullName evidence="12">UDP-N-acetylglucosamine 1-carboxyvinyltransferase</fullName>
        <ecNumber evidence="11">2.5.1.7</ecNumber>
    </recommendedName>
    <alternativeName>
        <fullName evidence="13">Enoylpyruvate transferase</fullName>
    </alternativeName>
    <alternativeName>
        <fullName evidence="14">UDP-N-acetylglucosamine enolpyruvyl transferase</fullName>
    </alternativeName>
</protein>
<keyword evidence="4" id="KW-0132">Cell division</keyword>
<evidence type="ECO:0000256" key="7">
    <source>
        <dbReference type="ARBA" id="ARBA00022984"/>
    </source>
</evidence>
<keyword evidence="18" id="KW-1185">Reference proteome</keyword>
<reference evidence="17" key="1">
    <citation type="submission" date="2023-07" db="EMBL/GenBank/DDBJ databases">
        <title>Genome content predicts the carbon catabolic preferences of heterotrophic bacteria.</title>
        <authorList>
            <person name="Gralka M."/>
        </authorList>
    </citation>
    <scope>NUCLEOTIDE SEQUENCE</scope>
    <source>
        <strain evidence="17">E2R20</strain>
    </source>
</reference>
<dbReference type="GO" id="GO:0071555">
    <property type="term" value="P:cell wall organization"/>
    <property type="evidence" value="ECO:0007669"/>
    <property type="project" value="UniProtKB-KW"/>
</dbReference>
<evidence type="ECO:0000256" key="9">
    <source>
        <dbReference type="ARBA" id="ARBA00023316"/>
    </source>
</evidence>
<evidence type="ECO:0000256" key="15">
    <source>
        <dbReference type="ARBA" id="ARBA00047527"/>
    </source>
</evidence>
<dbReference type="GO" id="GO:0005737">
    <property type="term" value="C:cytoplasm"/>
    <property type="evidence" value="ECO:0007669"/>
    <property type="project" value="UniProtKB-SubCell"/>
</dbReference>
<evidence type="ECO:0000256" key="12">
    <source>
        <dbReference type="ARBA" id="ARBA00039754"/>
    </source>
</evidence>
<name>A0AAW7YVH0_9STAP</name>
<evidence type="ECO:0000256" key="11">
    <source>
        <dbReference type="ARBA" id="ARBA00039108"/>
    </source>
</evidence>
<dbReference type="AlphaFoldDB" id="A0AAW7YVH0"/>
<dbReference type="GO" id="GO:0051301">
    <property type="term" value="P:cell division"/>
    <property type="evidence" value="ECO:0007669"/>
    <property type="project" value="UniProtKB-KW"/>
</dbReference>
<keyword evidence="5 17" id="KW-0808">Transferase</keyword>
<comment type="subcellular location">
    <subcellularLocation>
        <location evidence="1">Cytoplasm</location>
    </subcellularLocation>
</comment>
<evidence type="ECO:0000256" key="4">
    <source>
        <dbReference type="ARBA" id="ARBA00022618"/>
    </source>
</evidence>
<evidence type="ECO:0000256" key="6">
    <source>
        <dbReference type="ARBA" id="ARBA00022960"/>
    </source>
</evidence>
<evidence type="ECO:0000256" key="10">
    <source>
        <dbReference type="ARBA" id="ARBA00038367"/>
    </source>
</evidence>
<keyword evidence="6" id="KW-0133">Cell shape</keyword>
<dbReference type="PANTHER" id="PTHR43783:SF1">
    <property type="entry name" value="UDP-N-ACETYLGLUCOSAMINE 1-CARBOXYVINYLTRANSFERASE"/>
    <property type="match status" value="1"/>
</dbReference>
<comment type="similarity">
    <text evidence="10">Belongs to the EPSP synthase family. MurA subfamily.</text>
</comment>
<evidence type="ECO:0000313" key="17">
    <source>
        <dbReference type="EMBL" id="MDO6575343.1"/>
    </source>
</evidence>
<dbReference type="Pfam" id="PF00275">
    <property type="entry name" value="EPSP_synthase"/>
    <property type="match status" value="1"/>
</dbReference>
<keyword evidence="8" id="KW-0131">Cell cycle</keyword>
<gene>
    <name evidence="17" type="ORF">Q4528_14600</name>
</gene>
<dbReference type="SUPFAM" id="SSF55205">
    <property type="entry name" value="EPT/RTPC-like"/>
    <property type="match status" value="1"/>
</dbReference>
<dbReference type="EMBL" id="JAUOQO010000533">
    <property type="protein sequence ID" value="MDO6575343.1"/>
    <property type="molecule type" value="Genomic_DNA"/>
</dbReference>
<dbReference type="GO" id="GO:0008360">
    <property type="term" value="P:regulation of cell shape"/>
    <property type="evidence" value="ECO:0007669"/>
    <property type="project" value="UniProtKB-KW"/>
</dbReference>
<organism evidence="17 18">
    <name type="scientific">Staphylococcus pasteuri_A</name>
    <dbReference type="NCBI Taxonomy" id="3062664"/>
    <lineage>
        <taxon>Bacteria</taxon>
        <taxon>Bacillati</taxon>
        <taxon>Bacillota</taxon>
        <taxon>Bacilli</taxon>
        <taxon>Bacillales</taxon>
        <taxon>Staphylococcaceae</taxon>
        <taxon>Staphylococcus</taxon>
    </lineage>
</organism>
<dbReference type="InterPro" id="IPR013792">
    <property type="entry name" value="RNA3'P_cycl/enolpyr_Trfase_a/b"/>
</dbReference>
<dbReference type="InterPro" id="IPR001986">
    <property type="entry name" value="Enolpyruvate_Tfrase_dom"/>
</dbReference>
<dbReference type="EC" id="2.5.1.7" evidence="11"/>
<evidence type="ECO:0000256" key="3">
    <source>
        <dbReference type="ARBA" id="ARBA00022490"/>
    </source>
</evidence>
<evidence type="ECO:0000256" key="2">
    <source>
        <dbReference type="ARBA" id="ARBA00004752"/>
    </source>
</evidence>
<proteinExistence type="inferred from homology"/>
<evidence type="ECO:0000256" key="14">
    <source>
        <dbReference type="ARBA" id="ARBA00042842"/>
    </source>
</evidence>
<feature type="domain" description="Enolpyruvate transferase" evidence="16">
    <location>
        <begin position="2"/>
        <end position="78"/>
    </location>
</feature>
<dbReference type="GO" id="GO:0009252">
    <property type="term" value="P:peptidoglycan biosynthetic process"/>
    <property type="evidence" value="ECO:0007669"/>
    <property type="project" value="UniProtKB-KW"/>
</dbReference>
<evidence type="ECO:0000256" key="1">
    <source>
        <dbReference type="ARBA" id="ARBA00004496"/>
    </source>
</evidence>
<keyword evidence="3" id="KW-0963">Cytoplasm</keyword>
<evidence type="ECO:0000256" key="8">
    <source>
        <dbReference type="ARBA" id="ARBA00023306"/>
    </source>
</evidence>
<comment type="caution">
    <text evidence="17">The sequence shown here is derived from an EMBL/GenBank/DDBJ whole genome shotgun (WGS) entry which is preliminary data.</text>
</comment>
<evidence type="ECO:0000256" key="13">
    <source>
        <dbReference type="ARBA" id="ARBA00042443"/>
    </source>
</evidence>
<comment type="catalytic activity">
    <reaction evidence="15">
        <text>phosphoenolpyruvate + UDP-N-acetyl-alpha-D-glucosamine = UDP-N-acetyl-3-O-(1-carboxyvinyl)-alpha-D-glucosamine + phosphate</text>
        <dbReference type="Rhea" id="RHEA:18681"/>
        <dbReference type="ChEBI" id="CHEBI:43474"/>
        <dbReference type="ChEBI" id="CHEBI:57705"/>
        <dbReference type="ChEBI" id="CHEBI:58702"/>
        <dbReference type="ChEBI" id="CHEBI:68483"/>
        <dbReference type="EC" id="2.5.1.7"/>
    </reaction>
</comment>
<accession>A0AAW7YVH0</accession>
<keyword evidence="9" id="KW-0961">Cell wall biogenesis/degradation</keyword>
<dbReference type="InterPro" id="IPR036968">
    <property type="entry name" value="Enolpyruvate_Tfrase_sf"/>
</dbReference>
<dbReference type="PANTHER" id="PTHR43783">
    <property type="entry name" value="UDP-N-ACETYLGLUCOSAMINE 1-CARBOXYVINYLTRANSFERASE"/>
    <property type="match status" value="1"/>
</dbReference>
<dbReference type="InterPro" id="IPR050068">
    <property type="entry name" value="MurA_subfamily"/>
</dbReference>
<keyword evidence="7" id="KW-0573">Peptidoglycan synthesis</keyword>
<comment type="pathway">
    <text evidence="2">Cell wall biogenesis; peptidoglycan biosynthesis.</text>
</comment>
<dbReference type="GO" id="GO:0008760">
    <property type="term" value="F:UDP-N-acetylglucosamine 1-carboxyvinyltransferase activity"/>
    <property type="evidence" value="ECO:0007669"/>
    <property type="project" value="UniProtKB-EC"/>
</dbReference>
<dbReference type="Proteomes" id="UP001170310">
    <property type="component" value="Unassembled WGS sequence"/>
</dbReference>
<evidence type="ECO:0000313" key="18">
    <source>
        <dbReference type="Proteomes" id="UP001170310"/>
    </source>
</evidence>
<evidence type="ECO:0000256" key="5">
    <source>
        <dbReference type="ARBA" id="ARBA00022679"/>
    </source>
</evidence>
<sequence>MAGGEVECLGGRMELVAAFAEKLDEAGISVEETEKGLKVARRNDRVRAVNVKTEVFPGFPTDLQAQMMALMCTAEGESVLD</sequence>
<dbReference type="Gene3D" id="3.65.10.10">
    <property type="entry name" value="Enolpyruvate transferase domain"/>
    <property type="match status" value="1"/>
</dbReference>
<feature type="non-terminal residue" evidence="17">
    <location>
        <position position="81"/>
    </location>
</feature>